<feature type="compositionally biased region" description="Low complexity" evidence="2">
    <location>
        <begin position="74"/>
        <end position="111"/>
    </location>
</feature>
<dbReference type="OrthoDB" id="5580120at2759"/>
<protein>
    <submittedName>
        <fullName evidence="3">Uncharacterized protein</fullName>
    </submittedName>
</protein>
<feature type="compositionally biased region" description="Polar residues" evidence="2">
    <location>
        <begin position="132"/>
        <end position="144"/>
    </location>
</feature>
<feature type="coiled-coil region" evidence="1">
    <location>
        <begin position="202"/>
        <end position="236"/>
    </location>
</feature>
<sequence>MAPLTRRQSRRLTESLAADQAGSADPGSKRDSLRSVAGNSGRVAKPERKGRVVASRYMSAAKPQRAETPAPGSTSKTAKAPAAPRTTATSTARNRPAPSTTTARPTVSRPAVTKPISSQQQRATPRPAARSQPATSKASLQSNGAANTPAAAAARLDRRVSRRTTVGPAKTAQDGAHNAQYAEYLQWLMIEARSQIAYDEAKDAATEEIDQLAAEAETAKQALLEEQRKLKLMRELFALQKWMDSNQPYLESMLKQIDSVRSVYSKFSSQLAQTTRAMPISHVHCADPQLLVQDISRFADTVAQRFPKDQPSTQHAYLMASKLRSFYRAQQEEQELLCECRRLKESLEHATALAVSQGLRN</sequence>
<dbReference type="EMBL" id="JANBUW010001052">
    <property type="protein sequence ID" value="KAJ2844535.1"/>
    <property type="molecule type" value="Genomic_DNA"/>
</dbReference>
<feature type="compositionally biased region" description="Low complexity" evidence="2">
    <location>
        <begin position="145"/>
        <end position="154"/>
    </location>
</feature>
<feature type="region of interest" description="Disordered" evidence="2">
    <location>
        <begin position="1"/>
        <end position="174"/>
    </location>
</feature>
<reference evidence="3" key="1">
    <citation type="submission" date="2022-07" db="EMBL/GenBank/DDBJ databases">
        <title>Phylogenomic reconstructions and comparative analyses of Kickxellomycotina fungi.</title>
        <authorList>
            <person name="Reynolds N.K."/>
            <person name="Stajich J.E."/>
            <person name="Barry K."/>
            <person name="Grigoriev I.V."/>
            <person name="Crous P."/>
            <person name="Smith M.E."/>
        </authorList>
    </citation>
    <scope>NUCLEOTIDE SEQUENCE</scope>
    <source>
        <strain evidence="3">NRRL 1566</strain>
    </source>
</reference>
<evidence type="ECO:0000313" key="4">
    <source>
        <dbReference type="Proteomes" id="UP001139887"/>
    </source>
</evidence>
<name>A0A9W8LWY0_9FUNG</name>
<evidence type="ECO:0000313" key="3">
    <source>
        <dbReference type="EMBL" id="KAJ2844535.1"/>
    </source>
</evidence>
<dbReference type="Proteomes" id="UP001139887">
    <property type="component" value="Unassembled WGS sequence"/>
</dbReference>
<organism evidence="3 4">
    <name type="scientific">Coemansia brasiliensis</name>
    <dbReference type="NCBI Taxonomy" id="2650707"/>
    <lineage>
        <taxon>Eukaryota</taxon>
        <taxon>Fungi</taxon>
        <taxon>Fungi incertae sedis</taxon>
        <taxon>Zoopagomycota</taxon>
        <taxon>Kickxellomycotina</taxon>
        <taxon>Kickxellomycetes</taxon>
        <taxon>Kickxellales</taxon>
        <taxon>Kickxellaceae</taxon>
        <taxon>Coemansia</taxon>
    </lineage>
</organism>
<comment type="caution">
    <text evidence="3">The sequence shown here is derived from an EMBL/GenBank/DDBJ whole genome shotgun (WGS) entry which is preliminary data.</text>
</comment>
<keyword evidence="4" id="KW-1185">Reference proteome</keyword>
<keyword evidence="1" id="KW-0175">Coiled coil</keyword>
<gene>
    <name evidence="3" type="ORF">IWW36_005150</name>
</gene>
<evidence type="ECO:0000256" key="1">
    <source>
        <dbReference type="SAM" id="Coils"/>
    </source>
</evidence>
<dbReference type="AlphaFoldDB" id="A0A9W8LWY0"/>
<evidence type="ECO:0000256" key="2">
    <source>
        <dbReference type="SAM" id="MobiDB-lite"/>
    </source>
</evidence>
<proteinExistence type="predicted"/>
<accession>A0A9W8LWY0</accession>